<organism evidence="2 4">
    <name type="scientific">Ilex paraguariensis</name>
    <name type="common">yerba mate</name>
    <dbReference type="NCBI Taxonomy" id="185542"/>
    <lineage>
        <taxon>Eukaryota</taxon>
        <taxon>Viridiplantae</taxon>
        <taxon>Streptophyta</taxon>
        <taxon>Embryophyta</taxon>
        <taxon>Tracheophyta</taxon>
        <taxon>Spermatophyta</taxon>
        <taxon>Magnoliopsida</taxon>
        <taxon>eudicotyledons</taxon>
        <taxon>Gunneridae</taxon>
        <taxon>Pentapetalae</taxon>
        <taxon>asterids</taxon>
        <taxon>campanulids</taxon>
        <taxon>Aquifoliales</taxon>
        <taxon>Aquifoliaceae</taxon>
        <taxon>Ilex</taxon>
    </lineage>
</organism>
<dbReference type="Proteomes" id="UP001642360">
    <property type="component" value="Unassembled WGS sequence"/>
</dbReference>
<dbReference type="AlphaFoldDB" id="A0ABC8R7Q3"/>
<protein>
    <submittedName>
        <fullName evidence="2">Uncharacterized protein</fullName>
    </submittedName>
</protein>
<comment type="caution">
    <text evidence="2">The sequence shown here is derived from an EMBL/GenBank/DDBJ whole genome shotgun (WGS) entry which is preliminary data.</text>
</comment>
<name>A0ABC8R7Q3_9AQUA</name>
<dbReference type="PANTHER" id="PTHR31865">
    <property type="entry name" value="OSJNBA0071G03.3 PROTEIN"/>
    <property type="match status" value="1"/>
</dbReference>
<reference evidence="2 4" key="1">
    <citation type="submission" date="2024-02" db="EMBL/GenBank/DDBJ databases">
        <authorList>
            <person name="Vignale AGUSTIN F."/>
            <person name="Sosa J E."/>
            <person name="Modenutti C."/>
        </authorList>
    </citation>
    <scope>NUCLEOTIDE SEQUENCE [LARGE SCALE GENOMIC DNA]</scope>
</reference>
<dbReference type="PANTHER" id="PTHR31865:SF60">
    <property type="match status" value="1"/>
</dbReference>
<dbReference type="EMBL" id="CAUOFW020003282">
    <property type="protein sequence ID" value="CAK9159032.1"/>
    <property type="molecule type" value="Genomic_DNA"/>
</dbReference>
<feature type="compositionally biased region" description="Basic residues" evidence="1">
    <location>
        <begin position="32"/>
        <end position="43"/>
    </location>
</feature>
<proteinExistence type="predicted"/>
<keyword evidence="4" id="KW-1185">Reference proteome</keyword>
<evidence type="ECO:0000256" key="1">
    <source>
        <dbReference type="SAM" id="MobiDB-lite"/>
    </source>
</evidence>
<dbReference type="EMBL" id="CAUOFW020001087">
    <property type="protein sequence ID" value="CAK9140984.1"/>
    <property type="molecule type" value="Genomic_DNA"/>
</dbReference>
<sequence length="154" mass="17240">MADPKAPRVPPAPLYKQKSWSPDSHREEAWLKRKSSHRLRSGRSKSVTDEDLDELKACFELGFGFDSPDRIDPKLSQAFPALEFFCAVNRQYSDRLSRSSSLSSTMSLDSETTSSFVASPSSILDPGDDPNKMKTKLKQWAQVVACSVRQSSPR</sequence>
<gene>
    <name evidence="3" type="ORF">ILEXP_LOCUS27710</name>
    <name evidence="2" type="ORF">ILEXP_LOCUS8498</name>
</gene>
<evidence type="ECO:0000313" key="3">
    <source>
        <dbReference type="EMBL" id="CAK9159032.1"/>
    </source>
</evidence>
<feature type="region of interest" description="Disordered" evidence="1">
    <location>
        <begin position="1"/>
        <end position="49"/>
    </location>
</feature>
<dbReference type="InterPro" id="IPR012881">
    <property type="entry name" value="DUF1685"/>
</dbReference>
<dbReference type="Pfam" id="PF07939">
    <property type="entry name" value="DUF1685"/>
    <property type="match status" value="1"/>
</dbReference>
<accession>A0ABC8R7Q3</accession>
<evidence type="ECO:0000313" key="2">
    <source>
        <dbReference type="EMBL" id="CAK9140984.1"/>
    </source>
</evidence>
<evidence type="ECO:0000313" key="4">
    <source>
        <dbReference type="Proteomes" id="UP001642360"/>
    </source>
</evidence>